<dbReference type="EnsemblMetazoa" id="CLYHEMT018106.1">
    <property type="protein sequence ID" value="CLYHEMP018106.1"/>
    <property type="gene ID" value="CLYHEMG018106"/>
</dbReference>
<accession>A0A7M5X7K1</accession>
<dbReference type="OrthoDB" id="5984203at2759"/>
<name>A0A7M5X7K1_9CNID</name>
<dbReference type="Proteomes" id="UP000594262">
    <property type="component" value="Unplaced"/>
</dbReference>
<dbReference type="AlphaFoldDB" id="A0A7M5X7K1"/>
<organism evidence="1 2">
    <name type="scientific">Clytia hemisphaerica</name>
    <dbReference type="NCBI Taxonomy" id="252671"/>
    <lineage>
        <taxon>Eukaryota</taxon>
        <taxon>Metazoa</taxon>
        <taxon>Cnidaria</taxon>
        <taxon>Hydrozoa</taxon>
        <taxon>Hydroidolina</taxon>
        <taxon>Leptothecata</taxon>
        <taxon>Obeliida</taxon>
        <taxon>Clytiidae</taxon>
        <taxon>Clytia</taxon>
    </lineage>
</organism>
<protein>
    <submittedName>
        <fullName evidence="1">Uncharacterized protein</fullName>
    </submittedName>
</protein>
<evidence type="ECO:0000313" key="2">
    <source>
        <dbReference type="Proteomes" id="UP000594262"/>
    </source>
</evidence>
<evidence type="ECO:0000313" key="1">
    <source>
        <dbReference type="EnsemblMetazoa" id="CLYHEMP018106.1"/>
    </source>
</evidence>
<keyword evidence="2" id="KW-1185">Reference proteome</keyword>
<sequence length="267" mass="30673">MTHLFVDVNKYLDVEGQSSVERTVVRSGVPITYVYLAFFERETTFNALNEFFNLCTVPQLDTQLRQGRSLKENLSFIVDNGHGEDPDSPLTKMCLVRILISLKIQRITQRSFAEYNSKRNFVERVHASENMVLAQHGPFASKQVHANARIGSPEHEEKMEKMAENVVECLKTATFSENQLIAIPGPKTKVFNDEERLQEFLKLSEEKKASCGWTYSPVKGTLMNELKQLWGFNDKKRKYFDDYVLANSMNVEKSSWLDKYSATFSST</sequence>
<proteinExistence type="predicted"/>
<reference evidence="1" key="1">
    <citation type="submission" date="2021-01" db="UniProtKB">
        <authorList>
            <consortium name="EnsemblMetazoa"/>
        </authorList>
    </citation>
    <scope>IDENTIFICATION</scope>
</reference>